<reference evidence="8" key="1">
    <citation type="submission" date="2019-01" db="EMBL/GenBank/DDBJ databases">
        <title>Colletotrichum abscissum LGMF1257.</title>
        <authorList>
            <person name="Baroncelli R."/>
        </authorList>
    </citation>
    <scope>NUCLEOTIDE SEQUENCE</scope>
    <source>
        <strain evidence="8">Ca142</strain>
    </source>
</reference>
<feature type="region of interest" description="Disordered" evidence="5">
    <location>
        <begin position="234"/>
        <end position="257"/>
    </location>
</feature>
<comment type="caution">
    <text evidence="8">The sequence shown here is derived from an EMBL/GenBank/DDBJ whole genome shotgun (WGS) entry which is preliminary data.</text>
</comment>
<comment type="subcellular location">
    <subcellularLocation>
        <location evidence="1">Membrane</location>
        <topology evidence="1">Multi-pass membrane protein</topology>
    </subcellularLocation>
</comment>
<evidence type="ECO:0000256" key="3">
    <source>
        <dbReference type="ARBA" id="ARBA00022989"/>
    </source>
</evidence>
<feature type="compositionally biased region" description="Basic and acidic residues" evidence="5">
    <location>
        <begin position="234"/>
        <end position="243"/>
    </location>
</feature>
<dbReference type="InterPro" id="IPR051380">
    <property type="entry name" value="pH-response_reg_palI/RIM9"/>
</dbReference>
<dbReference type="AlphaFoldDB" id="A0A9P9XML2"/>
<gene>
    <name evidence="8" type="ORF">CABS02_03786</name>
</gene>
<dbReference type="PANTHER" id="PTHR28013:SF3">
    <property type="entry name" value="PROTEIN DCV1-RELATED"/>
    <property type="match status" value="1"/>
</dbReference>
<evidence type="ECO:0000256" key="6">
    <source>
        <dbReference type="SAM" id="Phobius"/>
    </source>
</evidence>
<proteinExistence type="predicted"/>
<evidence type="ECO:0000256" key="7">
    <source>
        <dbReference type="SAM" id="SignalP"/>
    </source>
</evidence>
<name>A0A9P9XML2_9PEZI</name>
<organism evidence="8 9">
    <name type="scientific">Colletotrichum abscissum</name>
    <dbReference type="NCBI Taxonomy" id="1671311"/>
    <lineage>
        <taxon>Eukaryota</taxon>
        <taxon>Fungi</taxon>
        <taxon>Dikarya</taxon>
        <taxon>Ascomycota</taxon>
        <taxon>Pezizomycotina</taxon>
        <taxon>Sordariomycetes</taxon>
        <taxon>Hypocreomycetidae</taxon>
        <taxon>Glomerellales</taxon>
        <taxon>Glomerellaceae</taxon>
        <taxon>Colletotrichum</taxon>
        <taxon>Colletotrichum acutatum species complex</taxon>
    </lineage>
</organism>
<dbReference type="PANTHER" id="PTHR28013">
    <property type="entry name" value="PROTEIN DCV1-RELATED"/>
    <property type="match status" value="1"/>
</dbReference>
<protein>
    <submittedName>
        <fullName evidence="8">Uncharacterized protein</fullName>
    </submittedName>
</protein>
<dbReference type="Pfam" id="PF06687">
    <property type="entry name" value="SUR7"/>
    <property type="match status" value="1"/>
</dbReference>
<dbReference type="InterPro" id="IPR009571">
    <property type="entry name" value="SUR7/Rim9-like_fungi"/>
</dbReference>
<feature type="transmembrane region" description="Helical" evidence="6">
    <location>
        <begin position="204"/>
        <end position="226"/>
    </location>
</feature>
<dbReference type="GO" id="GO:0005886">
    <property type="term" value="C:plasma membrane"/>
    <property type="evidence" value="ECO:0007669"/>
    <property type="project" value="InterPro"/>
</dbReference>
<dbReference type="GO" id="GO:0035838">
    <property type="term" value="C:growing cell tip"/>
    <property type="evidence" value="ECO:0007669"/>
    <property type="project" value="TreeGrafter"/>
</dbReference>
<feature type="transmembrane region" description="Helical" evidence="6">
    <location>
        <begin position="116"/>
        <end position="138"/>
    </location>
</feature>
<sequence>MPSPRLFAAVGAALLVASFGLLLATCISVPNTSLSIFTLEATRRGAGGSIGPSIVLDFGLWGRCQATAATWPRYPQGCLRVGGSAGYDPAAIIRPMIIGFPSSIESRGMRDLTLGFPLPAVAAATSGLGLLSALASFVKLNRLTTLASAILAILSFIFAISALGCIFSLFEEIRKELPRSTDLRLATNVRNLHDISTKYGACSWTLVAACAMLLLSAAVFMFAWLAEVRQTRQKVSDDSREKASYSPSEGRSSGVGS</sequence>
<dbReference type="Proteomes" id="UP001056436">
    <property type="component" value="Unassembled WGS sequence"/>
</dbReference>
<keyword evidence="9" id="KW-1185">Reference proteome</keyword>
<feature type="chain" id="PRO_5040121518" evidence="7">
    <location>
        <begin position="25"/>
        <end position="257"/>
    </location>
</feature>
<evidence type="ECO:0000256" key="1">
    <source>
        <dbReference type="ARBA" id="ARBA00004141"/>
    </source>
</evidence>
<keyword evidence="3 6" id="KW-1133">Transmembrane helix</keyword>
<evidence type="ECO:0000313" key="8">
    <source>
        <dbReference type="EMBL" id="KAI3556077.1"/>
    </source>
</evidence>
<evidence type="ECO:0000256" key="2">
    <source>
        <dbReference type="ARBA" id="ARBA00022692"/>
    </source>
</evidence>
<dbReference type="GO" id="GO:0032153">
    <property type="term" value="C:cell division site"/>
    <property type="evidence" value="ECO:0007669"/>
    <property type="project" value="TreeGrafter"/>
</dbReference>
<evidence type="ECO:0000313" key="9">
    <source>
        <dbReference type="Proteomes" id="UP001056436"/>
    </source>
</evidence>
<evidence type="ECO:0000256" key="4">
    <source>
        <dbReference type="ARBA" id="ARBA00023136"/>
    </source>
</evidence>
<keyword evidence="2 6" id="KW-0812">Transmembrane</keyword>
<dbReference type="EMBL" id="SDAQ01000014">
    <property type="protein sequence ID" value="KAI3556077.1"/>
    <property type="molecule type" value="Genomic_DNA"/>
</dbReference>
<accession>A0A9P9XML2</accession>
<evidence type="ECO:0000256" key="5">
    <source>
        <dbReference type="SAM" id="MobiDB-lite"/>
    </source>
</evidence>
<feature type="signal peptide" evidence="7">
    <location>
        <begin position="1"/>
        <end position="24"/>
    </location>
</feature>
<keyword evidence="7" id="KW-0732">Signal</keyword>
<keyword evidence="4 6" id="KW-0472">Membrane</keyword>
<dbReference type="OrthoDB" id="4848419at2759"/>
<feature type="transmembrane region" description="Helical" evidence="6">
    <location>
        <begin position="150"/>
        <end position="170"/>
    </location>
</feature>